<evidence type="ECO:0000313" key="2">
    <source>
        <dbReference type="EMBL" id="CAG6736514.1"/>
    </source>
</evidence>
<evidence type="ECO:0000256" key="1">
    <source>
        <dbReference type="SAM" id="Phobius"/>
    </source>
</evidence>
<organism evidence="2">
    <name type="scientific">Cacopsylla melanoneura</name>
    <dbReference type="NCBI Taxonomy" id="428564"/>
    <lineage>
        <taxon>Eukaryota</taxon>
        <taxon>Metazoa</taxon>
        <taxon>Ecdysozoa</taxon>
        <taxon>Arthropoda</taxon>
        <taxon>Hexapoda</taxon>
        <taxon>Insecta</taxon>
        <taxon>Pterygota</taxon>
        <taxon>Neoptera</taxon>
        <taxon>Paraneoptera</taxon>
        <taxon>Hemiptera</taxon>
        <taxon>Sternorrhyncha</taxon>
        <taxon>Psylloidea</taxon>
        <taxon>Psyllidae</taxon>
        <taxon>Psyllinae</taxon>
        <taxon>Cacopsylla</taxon>
    </lineage>
</organism>
<dbReference type="AlphaFoldDB" id="A0A8D9E240"/>
<name>A0A8D9E240_9HEMI</name>
<keyword evidence="1" id="KW-1133">Transmembrane helix</keyword>
<protein>
    <submittedName>
        <fullName evidence="2">Uncharacterized protein</fullName>
    </submittedName>
</protein>
<dbReference type="EMBL" id="HBUF01399612">
    <property type="protein sequence ID" value="CAG6736514.1"/>
    <property type="molecule type" value="Transcribed_RNA"/>
</dbReference>
<accession>A0A8D9E240</accession>
<feature type="transmembrane region" description="Helical" evidence="1">
    <location>
        <begin position="91"/>
        <end position="118"/>
    </location>
</feature>
<reference evidence="2" key="1">
    <citation type="submission" date="2021-05" db="EMBL/GenBank/DDBJ databases">
        <authorList>
            <person name="Alioto T."/>
            <person name="Alioto T."/>
            <person name="Gomez Garrido J."/>
        </authorList>
    </citation>
    <scope>NUCLEOTIDE SEQUENCE</scope>
</reference>
<keyword evidence="1" id="KW-0472">Membrane</keyword>
<keyword evidence="1" id="KW-0812">Transmembrane</keyword>
<sequence length="120" mass="14317">MYFSGTLVHFSTFKSLKVFIYNLGMFVEKTVTWSHLNCNGCKEFLLRWKKKYRWLHNWDVSYCLLFTPHRPDCIFANRFCNVLVLLVFRRLFVFSLFINSLFVLSLLVNSLFVLSLLVNS</sequence>
<proteinExistence type="predicted"/>